<evidence type="ECO:0000313" key="12">
    <source>
        <dbReference type="Proteomes" id="UP000663720"/>
    </source>
</evidence>
<evidence type="ECO:0000256" key="7">
    <source>
        <dbReference type="ARBA" id="ARBA00022741"/>
    </source>
</evidence>
<sequence length="166" mass="18978">MIKSIEFISYSSKKTFEAGLRIGRILNCGIIIAMTGDLGAGKTAFVQGLARGLDVPEKYYITSPTYTLINEYPGRYPFFHIDLYRLESEVDFEDIGLFDIFQTQAVAAVEWADRLHKDVLTDYLSIHIEVLTDLSRNIRISAYGSHKTSLIYEIDNILKDYHLKEK</sequence>
<proteinExistence type="inferred from homology"/>
<keyword evidence="8" id="KW-0067">ATP-binding</keyword>
<dbReference type="GO" id="GO:0002949">
    <property type="term" value="P:tRNA threonylcarbamoyladenosine modification"/>
    <property type="evidence" value="ECO:0007669"/>
    <property type="project" value="InterPro"/>
</dbReference>
<dbReference type="EMBL" id="CP061799">
    <property type="protein sequence ID" value="QTA82483.1"/>
    <property type="molecule type" value="Genomic_DNA"/>
</dbReference>
<reference evidence="11" key="1">
    <citation type="journal article" date="2021" name="Microb. Physiol.">
        <title>Proteogenomic Insights into the Physiology of Marine, Sulfate-Reducing, Filamentous Desulfonema limicola and Desulfonema magnum.</title>
        <authorList>
            <person name="Schnaars V."/>
            <person name="Wohlbrand L."/>
            <person name="Scheve S."/>
            <person name="Hinrichs C."/>
            <person name="Reinhardt R."/>
            <person name="Rabus R."/>
        </authorList>
    </citation>
    <scope>NUCLEOTIDE SEQUENCE</scope>
    <source>
        <strain evidence="11">5ac10</strain>
    </source>
</reference>
<evidence type="ECO:0000256" key="8">
    <source>
        <dbReference type="ARBA" id="ARBA00022840"/>
    </source>
</evidence>
<keyword evidence="12" id="KW-1185">Reference proteome</keyword>
<dbReference type="InterPro" id="IPR027417">
    <property type="entry name" value="P-loop_NTPase"/>
</dbReference>
<name>A0A975GJ08_9BACT</name>
<dbReference type="PANTHER" id="PTHR33540">
    <property type="entry name" value="TRNA THREONYLCARBAMOYLADENOSINE BIOSYNTHESIS PROTEIN TSAE"/>
    <property type="match status" value="1"/>
</dbReference>
<dbReference type="GO" id="GO:0005524">
    <property type="term" value="F:ATP binding"/>
    <property type="evidence" value="ECO:0007669"/>
    <property type="project" value="UniProtKB-KW"/>
</dbReference>
<organism evidence="11 12">
    <name type="scientific">Desulfonema limicola</name>
    <dbReference type="NCBI Taxonomy" id="45656"/>
    <lineage>
        <taxon>Bacteria</taxon>
        <taxon>Pseudomonadati</taxon>
        <taxon>Thermodesulfobacteriota</taxon>
        <taxon>Desulfobacteria</taxon>
        <taxon>Desulfobacterales</taxon>
        <taxon>Desulfococcaceae</taxon>
        <taxon>Desulfonema</taxon>
    </lineage>
</organism>
<evidence type="ECO:0000256" key="2">
    <source>
        <dbReference type="ARBA" id="ARBA00007599"/>
    </source>
</evidence>
<evidence type="ECO:0000313" key="11">
    <source>
        <dbReference type="EMBL" id="QTA82483.1"/>
    </source>
</evidence>
<gene>
    <name evidence="11" type="ORF">dnl_48580</name>
</gene>
<keyword evidence="6" id="KW-0479">Metal-binding</keyword>
<dbReference type="Pfam" id="PF02367">
    <property type="entry name" value="TsaE"/>
    <property type="match status" value="1"/>
</dbReference>
<comment type="similarity">
    <text evidence="2">Belongs to the TsaE family.</text>
</comment>
<dbReference type="GO" id="GO:0046872">
    <property type="term" value="F:metal ion binding"/>
    <property type="evidence" value="ECO:0007669"/>
    <property type="project" value="UniProtKB-KW"/>
</dbReference>
<accession>A0A975GJ08</accession>
<keyword evidence="5" id="KW-0819">tRNA processing</keyword>
<evidence type="ECO:0000256" key="9">
    <source>
        <dbReference type="ARBA" id="ARBA00022842"/>
    </source>
</evidence>
<evidence type="ECO:0000256" key="3">
    <source>
        <dbReference type="ARBA" id="ARBA00019010"/>
    </source>
</evidence>
<dbReference type="Proteomes" id="UP000663720">
    <property type="component" value="Chromosome"/>
</dbReference>
<dbReference type="AlphaFoldDB" id="A0A975GJ08"/>
<evidence type="ECO:0000256" key="1">
    <source>
        <dbReference type="ARBA" id="ARBA00004496"/>
    </source>
</evidence>
<dbReference type="Gene3D" id="3.40.50.300">
    <property type="entry name" value="P-loop containing nucleotide triphosphate hydrolases"/>
    <property type="match status" value="1"/>
</dbReference>
<dbReference type="SUPFAM" id="SSF52540">
    <property type="entry name" value="P-loop containing nucleoside triphosphate hydrolases"/>
    <property type="match status" value="1"/>
</dbReference>
<evidence type="ECO:0000256" key="10">
    <source>
        <dbReference type="ARBA" id="ARBA00032441"/>
    </source>
</evidence>
<dbReference type="RefSeq" id="WP_207688406.1">
    <property type="nucleotide sequence ID" value="NZ_CP061799.1"/>
</dbReference>
<dbReference type="KEGG" id="dli:dnl_48580"/>
<dbReference type="InterPro" id="IPR003442">
    <property type="entry name" value="T6A_TsaE"/>
</dbReference>
<dbReference type="GO" id="GO:0005737">
    <property type="term" value="C:cytoplasm"/>
    <property type="evidence" value="ECO:0007669"/>
    <property type="project" value="UniProtKB-SubCell"/>
</dbReference>
<comment type="subcellular location">
    <subcellularLocation>
        <location evidence="1">Cytoplasm</location>
    </subcellularLocation>
</comment>
<evidence type="ECO:0000256" key="5">
    <source>
        <dbReference type="ARBA" id="ARBA00022694"/>
    </source>
</evidence>
<dbReference type="PANTHER" id="PTHR33540:SF2">
    <property type="entry name" value="TRNA THREONYLCARBAMOYLADENOSINE BIOSYNTHESIS PROTEIN TSAE"/>
    <property type="match status" value="1"/>
</dbReference>
<evidence type="ECO:0000256" key="6">
    <source>
        <dbReference type="ARBA" id="ARBA00022723"/>
    </source>
</evidence>
<protein>
    <recommendedName>
        <fullName evidence="3">tRNA threonylcarbamoyladenosine biosynthesis protein TsaE</fullName>
    </recommendedName>
    <alternativeName>
        <fullName evidence="10">t(6)A37 threonylcarbamoyladenosine biosynthesis protein TsaE</fullName>
    </alternativeName>
</protein>
<dbReference type="NCBIfam" id="TIGR00150">
    <property type="entry name" value="T6A_YjeE"/>
    <property type="match status" value="1"/>
</dbReference>
<keyword evidence="7" id="KW-0547">Nucleotide-binding</keyword>
<evidence type="ECO:0000256" key="4">
    <source>
        <dbReference type="ARBA" id="ARBA00022490"/>
    </source>
</evidence>
<keyword evidence="4" id="KW-0963">Cytoplasm</keyword>
<keyword evidence="9" id="KW-0460">Magnesium</keyword>